<dbReference type="InterPro" id="IPR043153">
    <property type="entry name" value="DENN_C"/>
</dbReference>
<dbReference type="InterPro" id="IPR001194">
    <property type="entry name" value="cDENN_dom"/>
</dbReference>
<dbReference type="AlphaFoldDB" id="A0A0B2ULQ8"/>
<dbReference type="InParanoid" id="A0A0B2ULQ8"/>
<keyword evidence="3" id="KW-1185">Reference proteome</keyword>
<dbReference type="GeneID" id="26261635"/>
<comment type="caution">
    <text evidence="2">The sequence shown here is derived from an EMBL/GenBank/DDBJ whole genome shotgun (WGS) entry which is preliminary data.</text>
</comment>
<gene>
    <name evidence="2" type="ORF">M896_041970</name>
</gene>
<evidence type="ECO:0000259" key="1">
    <source>
        <dbReference type="Pfam" id="PF02141"/>
    </source>
</evidence>
<evidence type="ECO:0000313" key="3">
    <source>
        <dbReference type="Proteomes" id="UP000031056"/>
    </source>
</evidence>
<sequence length="693" mass="80424">MDLITGYFRHTRKIKYRCDASISLVYVSEISDPNMPDEYLVFDEYGSMLIFTCVKDNKTFEGCLKYKLGSKNKCFELSAHPCGDVSILIDGKCLYVHSKDSDTPTRHLIFSEGMLKDSCNTSCLEQSESEESRYYGGNEDICEQYQKCNSTGHAFIVVSFLKSIVPECHTKFSHFCISNAEPVYGQVLACYANGVIVYHTITSPVFLNFNELFSKQQYFTKLSGIPYFPHTNFIISSDWKQIYESREYAFRYSYPFKFLRKVLGLILLEERIMFYSAQDSSLKVMQILDLARPFKWHHILCMPLVDEMREILNSPLPFIVCTSHRIEIKDVMIVDLDRLTIHGCKRSSIPLRESKESIANKSSIESIKSCIRSIVIEVTFWREYLIKRHGSEILELIVDDPSAFLGKNHGFYCDFFKTRMFLMFFTRMQAHLCRYLVEIGSEMSVTLLPYVLLSQEVRPAIMNLWIELFDGDMNSVIDYLLCKNMLQEAAGAVLKRLSHEKNHDGIRKIISHLSTPKHDIFMNINSVSEMPCMDFGDLYFYKIFHLKACECRALEFDNESLEPNSNWNGREKMRSEIRSILTNMDQDVFDENISKCKGCTTKRSMILICGPNEYAYLCFLLAHENIIPMLKYFGYSNAFEKAPQAYWSIVVYFMYFNFPLKGGLVDKKVDILMKELPDLDLRLDGRPLLYINP</sequence>
<dbReference type="HOGENOM" id="CLU_401715_0_0_1"/>
<protein>
    <recommendedName>
        <fullName evidence="1">cDENN domain-containing protein</fullName>
    </recommendedName>
</protein>
<dbReference type="RefSeq" id="XP_014564039.1">
    <property type="nucleotide sequence ID" value="XM_014708553.1"/>
</dbReference>
<dbReference type="Proteomes" id="UP000031056">
    <property type="component" value="Unassembled WGS sequence"/>
</dbReference>
<name>A0A0B2ULQ8_9MICR</name>
<organism evidence="2 3">
    <name type="scientific">Ordospora colligata OC4</name>
    <dbReference type="NCBI Taxonomy" id="1354746"/>
    <lineage>
        <taxon>Eukaryota</taxon>
        <taxon>Fungi</taxon>
        <taxon>Fungi incertae sedis</taxon>
        <taxon>Microsporidia</taxon>
        <taxon>Ordosporidae</taxon>
        <taxon>Ordospora</taxon>
    </lineage>
</organism>
<dbReference type="Gene3D" id="3.40.50.11500">
    <property type="match status" value="1"/>
</dbReference>
<dbReference type="EMBL" id="JOKQ01000004">
    <property type="protein sequence ID" value="KHN69997.1"/>
    <property type="molecule type" value="Genomic_DNA"/>
</dbReference>
<dbReference type="VEuPathDB" id="MicrosporidiaDB:M896_041970"/>
<evidence type="ECO:0000313" key="2">
    <source>
        <dbReference type="EMBL" id="KHN69997.1"/>
    </source>
</evidence>
<proteinExistence type="predicted"/>
<reference evidence="2 3" key="1">
    <citation type="journal article" date="2014" name="MBio">
        <title>The Ordospora colligata genome; evolution of extreme reduction in microsporidia and host-to-parasite horizontal gene transfer.</title>
        <authorList>
            <person name="Pombert J.-F."/>
            <person name="Haag K.L."/>
            <person name="Beidas S."/>
            <person name="Ebert D."/>
            <person name="Keeling P.J."/>
        </authorList>
    </citation>
    <scope>NUCLEOTIDE SEQUENCE [LARGE SCALE GENOMIC DNA]</scope>
    <source>
        <strain evidence="2 3">OC4</strain>
    </source>
</reference>
<dbReference type="OrthoDB" id="2190070at2759"/>
<accession>A0A0B2ULQ8</accession>
<dbReference type="Pfam" id="PF02141">
    <property type="entry name" value="DENN"/>
    <property type="match status" value="1"/>
</dbReference>
<feature type="domain" description="cDENN" evidence="1">
    <location>
        <begin position="261"/>
        <end position="338"/>
    </location>
</feature>